<reference evidence="1" key="1">
    <citation type="submission" date="2020-07" db="EMBL/GenBank/DDBJ databases">
        <title>Multicomponent nature underlies the extraordinary mechanical properties of spider dragline silk.</title>
        <authorList>
            <person name="Kono N."/>
            <person name="Nakamura H."/>
            <person name="Mori M."/>
            <person name="Yoshida Y."/>
            <person name="Ohtoshi R."/>
            <person name="Malay A.D."/>
            <person name="Moran D.A.P."/>
            <person name="Tomita M."/>
            <person name="Numata K."/>
            <person name="Arakawa K."/>
        </authorList>
    </citation>
    <scope>NUCLEOTIDE SEQUENCE</scope>
</reference>
<sequence length="80" mass="9176">MEKKTLKGRVIKVVNSEMQGMVMVVKRRDPNIIQQKVVQTHILGIKVARSIHLVKLGKQDTKEGDKILFYSFGIHIFNES</sequence>
<protein>
    <submittedName>
        <fullName evidence="1">Uncharacterized protein</fullName>
    </submittedName>
</protein>
<dbReference type="Proteomes" id="UP000887116">
    <property type="component" value="Unassembled WGS sequence"/>
</dbReference>
<organism evidence="1 2">
    <name type="scientific">Trichonephila clavata</name>
    <name type="common">Joro spider</name>
    <name type="synonym">Nephila clavata</name>
    <dbReference type="NCBI Taxonomy" id="2740835"/>
    <lineage>
        <taxon>Eukaryota</taxon>
        <taxon>Metazoa</taxon>
        <taxon>Ecdysozoa</taxon>
        <taxon>Arthropoda</taxon>
        <taxon>Chelicerata</taxon>
        <taxon>Arachnida</taxon>
        <taxon>Araneae</taxon>
        <taxon>Araneomorphae</taxon>
        <taxon>Entelegynae</taxon>
        <taxon>Araneoidea</taxon>
        <taxon>Nephilidae</taxon>
        <taxon>Trichonephila</taxon>
    </lineage>
</organism>
<comment type="caution">
    <text evidence="1">The sequence shown here is derived from an EMBL/GenBank/DDBJ whole genome shotgun (WGS) entry which is preliminary data.</text>
</comment>
<evidence type="ECO:0000313" key="2">
    <source>
        <dbReference type="Proteomes" id="UP000887116"/>
    </source>
</evidence>
<name>A0A8X6GS78_TRICU</name>
<keyword evidence="2" id="KW-1185">Reference proteome</keyword>
<dbReference type="EMBL" id="BMAO01016675">
    <property type="protein sequence ID" value="GFR10291.1"/>
    <property type="molecule type" value="Genomic_DNA"/>
</dbReference>
<accession>A0A8X6GS78</accession>
<proteinExistence type="predicted"/>
<dbReference type="AlphaFoldDB" id="A0A8X6GS78"/>
<gene>
    <name evidence="1" type="ORF">TNCT_262011</name>
</gene>
<evidence type="ECO:0000313" key="1">
    <source>
        <dbReference type="EMBL" id="GFR10291.1"/>
    </source>
</evidence>